<reference evidence="13 14" key="1">
    <citation type="submission" date="2019-12" db="EMBL/GenBank/DDBJ databases">
        <title>Genome sequenceing of Clostridium bovifaecis.</title>
        <authorList>
            <person name="Yao Y."/>
        </authorList>
    </citation>
    <scope>NUCLEOTIDE SEQUENCE [LARGE SCALE GENOMIC DNA]</scope>
    <source>
        <strain evidence="13 14">BXX</strain>
    </source>
</reference>
<feature type="active site" description="Proton acceptor" evidence="9">
    <location>
        <position position="378"/>
    </location>
</feature>
<dbReference type="Proteomes" id="UP000422764">
    <property type="component" value="Chromosome"/>
</dbReference>
<dbReference type="EMBL" id="CP046522">
    <property type="protein sequence ID" value="QGU94135.1"/>
    <property type="molecule type" value="Genomic_DNA"/>
</dbReference>
<evidence type="ECO:0000256" key="4">
    <source>
        <dbReference type="ARBA" id="ARBA00022679"/>
    </source>
</evidence>
<dbReference type="Pfam" id="PF00108">
    <property type="entry name" value="Thiolase_N"/>
    <property type="match status" value="1"/>
</dbReference>
<feature type="active site" description="Proton acceptor" evidence="9">
    <location>
        <position position="348"/>
    </location>
</feature>
<name>A0A6I6F8R0_9CLOT</name>
<dbReference type="InterPro" id="IPR020617">
    <property type="entry name" value="Thiolase_C"/>
</dbReference>
<dbReference type="CDD" id="cd00751">
    <property type="entry name" value="thiolase"/>
    <property type="match status" value="1"/>
</dbReference>
<dbReference type="EC" id="2.3.1.9" evidence="3"/>
<evidence type="ECO:0000313" key="13">
    <source>
        <dbReference type="EMBL" id="QGU94135.1"/>
    </source>
</evidence>
<evidence type="ECO:0000256" key="10">
    <source>
        <dbReference type="RuleBase" id="RU003557"/>
    </source>
</evidence>
<evidence type="ECO:0000256" key="7">
    <source>
        <dbReference type="ARBA" id="ARBA00044137"/>
    </source>
</evidence>
<evidence type="ECO:0000256" key="9">
    <source>
        <dbReference type="PIRSR" id="PIRSR000429-1"/>
    </source>
</evidence>
<dbReference type="PROSITE" id="PS00737">
    <property type="entry name" value="THIOLASE_2"/>
    <property type="match status" value="1"/>
</dbReference>
<keyword evidence="5 10" id="KW-0012">Acyltransferase</keyword>
<feature type="active site" description="Acyl-thioester intermediate" evidence="9">
    <location>
        <position position="88"/>
    </location>
</feature>
<dbReference type="InterPro" id="IPR020615">
    <property type="entry name" value="Thiolase_acyl_enz_int_AS"/>
</dbReference>
<keyword evidence="4 10" id="KW-0808">Transferase</keyword>
<comment type="similarity">
    <text evidence="2 10">Belongs to the thiolase-like superfamily. Thiolase family.</text>
</comment>
<evidence type="ECO:0000256" key="3">
    <source>
        <dbReference type="ARBA" id="ARBA00012705"/>
    </source>
</evidence>
<dbReference type="FunFam" id="3.40.47.10:FF:000010">
    <property type="entry name" value="Acetyl-CoA acetyltransferase (Thiolase)"/>
    <property type="match status" value="1"/>
</dbReference>
<sequence>MREVVIASAVRTAIGSYGGALKDVPAAELGAIVIKEALKRAGIEGNQVDEVIMGHVLQAGQGQNTTRQALVNAGLPVEIPCFTMNMVCGSGLRTVSLAAQLIKAGDADIIVTGGMENMSQAPYLVPNGRWGQRMGDGKLVDEMIKDGLWDAFNQYHMGITAENVAEQWNITREEQDTLAARSQQLAVKAIEEGRFKDEIVPVVIKTKKGEKVVDTDEYPKAGTTAEGLAKLRPAFKKDGTVTAGNASGINDGAAALVIMSAEKAEELGIKPLAKIVSYGSKGVDPSIMGVGPIGATRAALEGTGLTIDDIDLVEANEAFAAQFLAVGKDLGFNLDKVNVNGGAIALGHPIGASGARILVTLLHEMQKRDVKRGLATLCIGGGMGTTLIVER</sequence>
<protein>
    <recommendedName>
        <fullName evidence="7">Acetyl-CoA acetyltransferase</fullName>
        <ecNumber evidence="3">2.3.1.9</ecNumber>
    </recommendedName>
    <alternativeName>
        <fullName evidence="6">Acetoacetyl-CoA thiolase</fullName>
    </alternativeName>
</protein>
<accession>A0A6I6F8R0</accession>
<evidence type="ECO:0000256" key="5">
    <source>
        <dbReference type="ARBA" id="ARBA00023315"/>
    </source>
</evidence>
<dbReference type="InterPro" id="IPR016039">
    <property type="entry name" value="Thiolase-like"/>
</dbReference>
<dbReference type="Pfam" id="PF02803">
    <property type="entry name" value="Thiolase_C"/>
    <property type="match status" value="1"/>
</dbReference>
<dbReference type="PANTHER" id="PTHR18919:SF107">
    <property type="entry name" value="ACETYL-COA ACETYLTRANSFERASE, CYTOSOLIC"/>
    <property type="match status" value="1"/>
</dbReference>
<evidence type="ECO:0000256" key="6">
    <source>
        <dbReference type="ARBA" id="ARBA00030755"/>
    </source>
</evidence>
<evidence type="ECO:0000259" key="12">
    <source>
        <dbReference type="Pfam" id="PF02803"/>
    </source>
</evidence>
<dbReference type="PROSITE" id="PS00098">
    <property type="entry name" value="THIOLASE_1"/>
    <property type="match status" value="1"/>
</dbReference>
<dbReference type="PIRSF" id="PIRSF000429">
    <property type="entry name" value="Ac-CoA_Ac_transf"/>
    <property type="match status" value="1"/>
</dbReference>
<dbReference type="SUPFAM" id="SSF53901">
    <property type="entry name" value="Thiolase-like"/>
    <property type="match status" value="2"/>
</dbReference>
<comment type="catalytic activity">
    <reaction evidence="8">
        <text>2 acetyl-CoA = acetoacetyl-CoA + CoA</text>
        <dbReference type="Rhea" id="RHEA:21036"/>
        <dbReference type="ChEBI" id="CHEBI:57286"/>
        <dbReference type="ChEBI" id="CHEBI:57287"/>
        <dbReference type="ChEBI" id="CHEBI:57288"/>
        <dbReference type="EC" id="2.3.1.9"/>
    </reaction>
</comment>
<proteinExistence type="inferred from homology"/>
<dbReference type="PANTHER" id="PTHR18919">
    <property type="entry name" value="ACETYL-COA C-ACYLTRANSFERASE"/>
    <property type="match status" value="1"/>
</dbReference>
<evidence type="ECO:0000256" key="8">
    <source>
        <dbReference type="ARBA" id="ARBA00051550"/>
    </source>
</evidence>
<dbReference type="InterPro" id="IPR020613">
    <property type="entry name" value="Thiolase_CS"/>
</dbReference>
<dbReference type="InterPro" id="IPR002155">
    <property type="entry name" value="Thiolase"/>
</dbReference>
<evidence type="ECO:0000313" key="14">
    <source>
        <dbReference type="Proteomes" id="UP000422764"/>
    </source>
</evidence>
<evidence type="ECO:0000256" key="1">
    <source>
        <dbReference type="ARBA" id="ARBA00004496"/>
    </source>
</evidence>
<dbReference type="GO" id="GO:0003985">
    <property type="term" value="F:acetyl-CoA C-acetyltransferase activity"/>
    <property type="evidence" value="ECO:0007669"/>
    <property type="project" value="UniProtKB-EC"/>
</dbReference>
<feature type="domain" description="Thiolase C-terminal" evidence="12">
    <location>
        <begin position="270"/>
        <end position="391"/>
    </location>
</feature>
<dbReference type="GO" id="GO:0005737">
    <property type="term" value="C:cytoplasm"/>
    <property type="evidence" value="ECO:0007669"/>
    <property type="project" value="UniProtKB-SubCell"/>
</dbReference>
<feature type="domain" description="Thiolase N-terminal" evidence="11">
    <location>
        <begin position="4"/>
        <end position="261"/>
    </location>
</feature>
<dbReference type="Gene3D" id="3.40.47.10">
    <property type="match status" value="2"/>
</dbReference>
<keyword evidence="14" id="KW-1185">Reference proteome</keyword>
<comment type="subcellular location">
    <subcellularLocation>
        <location evidence="1">Cytoplasm</location>
    </subcellularLocation>
</comment>
<organism evidence="13 14">
    <name type="scientific">Clostridium bovifaecis</name>
    <dbReference type="NCBI Taxonomy" id="2184719"/>
    <lineage>
        <taxon>Bacteria</taxon>
        <taxon>Bacillati</taxon>
        <taxon>Bacillota</taxon>
        <taxon>Clostridia</taxon>
        <taxon>Eubacteriales</taxon>
        <taxon>Clostridiaceae</taxon>
        <taxon>Clostridium</taxon>
    </lineage>
</organism>
<gene>
    <name evidence="13" type="ORF">GOM49_02380</name>
</gene>
<evidence type="ECO:0000256" key="2">
    <source>
        <dbReference type="ARBA" id="ARBA00010982"/>
    </source>
</evidence>
<dbReference type="InterPro" id="IPR020616">
    <property type="entry name" value="Thiolase_N"/>
</dbReference>
<evidence type="ECO:0000259" key="11">
    <source>
        <dbReference type="Pfam" id="PF00108"/>
    </source>
</evidence>
<dbReference type="NCBIfam" id="TIGR01930">
    <property type="entry name" value="AcCoA-C-Actrans"/>
    <property type="match status" value="1"/>
</dbReference>
<dbReference type="AlphaFoldDB" id="A0A6I6F8R0"/>